<evidence type="ECO:0000313" key="4">
    <source>
        <dbReference type="EMBL" id="TFE89699.1"/>
    </source>
</evidence>
<dbReference type="RefSeq" id="WP_134750873.1">
    <property type="nucleotide sequence ID" value="NZ_MYFO02000006.1"/>
</dbReference>
<dbReference type="AlphaFoldDB" id="A0A4Y8Q786"/>
<dbReference type="PANTHER" id="PTHR21666">
    <property type="entry name" value="PEPTIDASE-RELATED"/>
    <property type="match status" value="1"/>
</dbReference>
<dbReference type="OrthoDB" id="9810477at2"/>
<keyword evidence="5" id="KW-1185">Reference proteome</keyword>
<gene>
    <name evidence="4" type="ORF">B5M42_06280</name>
</gene>
<reference evidence="4 5" key="1">
    <citation type="submission" date="2017-03" db="EMBL/GenBank/DDBJ databases">
        <title>Isolation of Levoglucosan Utilizing Bacteria.</title>
        <authorList>
            <person name="Arya A.S."/>
        </authorList>
    </citation>
    <scope>NUCLEOTIDE SEQUENCE [LARGE SCALE GENOMIC DNA]</scope>
    <source>
        <strain evidence="4 5">MEC069</strain>
    </source>
</reference>
<keyword evidence="1 2" id="KW-0732">Signal</keyword>
<dbReference type="InterPro" id="IPR023346">
    <property type="entry name" value="Lysozyme-like_dom_sf"/>
</dbReference>
<evidence type="ECO:0000313" key="5">
    <source>
        <dbReference type="Proteomes" id="UP000298246"/>
    </source>
</evidence>
<feature type="chain" id="PRO_5021219705" evidence="2">
    <location>
        <begin position="29"/>
        <end position="345"/>
    </location>
</feature>
<dbReference type="Proteomes" id="UP000298246">
    <property type="component" value="Unassembled WGS sequence"/>
</dbReference>
<organism evidence="4 5">
    <name type="scientific">Paenibacillus athensensis</name>
    <dbReference type="NCBI Taxonomy" id="1967502"/>
    <lineage>
        <taxon>Bacteria</taxon>
        <taxon>Bacillati</taxon>
        <taxon>Bacillota</taxon>
        <taxon>Bacilli</taxon>
        <taxon>Bacillales</taxon>
        <taxon>Paenibacillaceae</taxon>
        <taxon>Paenibacillus</taxon>
    </lineage>
</organism>
<name>A0A4Y8Q786_9BACL</name>
<dbReference type="EMBL" id="MYFO01000006">
    <property type="protein sequence ID" value="TFE89699.1"/>
    <property type="molecule type" value="Genomic_DNA"/>
</dbReference>
<dbReference type="SUPFAM" id="SSF51261">
    <property type="entry name" value="Duplicated hybrid motif"/>
    <property type="match status" value="1"/>
</dbReference>
<dbReference type="Gene3D" id="2.70.70.10">
    <property type="entry name" value="Glucose Permease (Domain IIA)"/>
    <property type="match status" value="1"/>
</dbReference>
<sequence>MNRKRFWTRVVGLSLLLNLDAPDLPANAANVLAHSPTAASQTPTAAAGARKELFEHVSLLSGVPWTYLAAIDQYERNLTAVRKRPASPGLVGIYFAEADWTGLLNPDAHDTNPQSIALFNGFGRDGSGDGIADRSNDLDVLAAMSALVTKLGTRPEDVRISLWNYYQNARSVERIEQFARIYDTFGKLDLYERAFPLPLGADYSYRSTWGASRGWGGYRIHEGTDLFARSGVTVKSTCYGVIEEKGWNPYGGWRIGIRDLNNVYHYYAHLSGFQKGLREGDVVKPGQTLGWVGSSGYGKPGTSGKFPPHLHFGLYRDNGLVDWPFDPYPQLRKWEREERARAKTK</sequence>
<dbReference type="CDD" id="cd12797">
    <property type="entry name" value="M23_peptidase"/>
    <property type="match status" value="1"/>
</dbReference>
<protein>
    <submittedName>
        <fullName evidence="4">Peptidase M23</fullName>
    </submittedName>
</protein>
<comment type="caution">
    <text evidence="4">The sequence shown here is derived from an EMBL/GenBank/DDBJ whole genome shotgun (WGS) entry which is preliminary data.</text>
</comment>
<evidence type="ECO:0000256" key="1">
    <source>
        <dbReference type="ARBA" id="ARBA00022729"/>
    </source>
</evidence>
<dbReference type="GO" id="GO:0004222">
    <property type="term" value="F:metalloendopeptidase activity"/>
    <property type="evidence" value="ECO:0007669"/>
    <property type="project" value="TreeGrafter"/>
</dbReference>
<dbReference type="InterPro" id="IPR016047">
    <property type="entry name" value="M23ase_b-sheet_dom"/>
</dbReference>
<evidence type="ECO:0000259" key="3">
    <source>
        <dbReference type="Pfam" id="PF01551"/>
    </source>
</evidence>
<feature type="domain" description="M23ase beta-sheet core" evidence="3">
    <location>
        <begin position="220"/>
        <end position="322"/>
    </location>
</feature>
<proteinExistence type="predicted"/>
<dbReference type="SUPFAM" id="SSF53955">
    <property type="entry name" value="Lysozyme-like"/>
    <property type="match status" value="1"/>
</dbReference>
<dbReference type="InterPro" id="IPR050570">
    <property type="entry name" value="Cell_wall_metabolism_enzyme"/>
</dbReference>
<dbReference type="PANTHER" id="PTHR21666:SF289">
    <property type="entry name" value="L-ALA--D-GLU ENDOPEPTIDASE"/>
    <property type="match status" value="1"/>
</dbReference>
<dbReference type="InterPro" id="IPR011055">
    <property type="entry name" value="Dup_hybrid_motif"/>
</dbReference>
<dbReference type="Pfam" id="PF01551">
    <property type="entry name" value="Peptidase_M23"/>
    <property type="match status" value="1"/>
</dbReference>
<feature type="signal peptide" evidence="2">
    <location>
        <begin position="1"/>
        <end position="28"/>
    </location>
</feature>
<evidence type="ECO:0000256" key="2">
    <source>
        <dbReference type="SAM" id="SignalP"/>
    </source>
</evidence>
<accession>A0A4Y8Q786</accession>